<dbReference type="PROSITE" id="PS51257">
    <property type="entry name" value="PROKAR_LIPOPROTEIN"/>
    <property type="match status" value="1"/>
</dbReference>
<accession>A0A1E8B1Y3</accession>
<evidence type="ECO:0000313" key="2">
    <source>
        <dbReference type="Proteomes" id="UP000175706"/>
    </source>
</evidence>
<reference evidence="1 2" key="1">
    <citation type="submission" date="2016-05" db="EMBL/GenBank/DDBJ databases">
        <title>Bacillus thuringiensis and Bacillus weihenstephanensis as novel biocontrol agents of wilt causing Verticillium species.</title>
        <authorList>
            <person name="Hollensteiner J."/>
            <person name="Wemheuer F."/>
            <person name="Harting R."/>
            <person name="Kolarzyk A."/>
            <person name="Diaz-Valerio S."/>
            <person name="Poehlein A."/>
            <person name="Brzuszkiewicz E."/>
            <person name="Nesemann K."/>
            <person name="Braus-Stromeyer S."/>
            <person name="Braus G."/>
            <person name="Daniel R."/>
            <person name="Liesegang H."/>
        </authorList>
    </citation>
    <scope>NUCLEOTIDE SEQUENCE [LARGE SCALE GENOMIC DNA]</scope>
    <source>
        <strain evidence="1 2">GOE8</strain>
    </source>
</reference>
<name>A0A1E8B1Y3_BACMY</name>
<dbReference type="InterPro" id="IPR021598">
    <property type="entry name" value="DUF3221"/>
</dbReference>
<evidence type="ECO:0008006" key="3">
    <source>
        <dbReference type="Google" id="ProtNLM"/>
    </source>
</evidence>
<dbReference type="RefSeq" id="WP_070145096.1">
    <property type="nucleotide sequence ID" value="NZ_LXLT01000064.1"/>
</dbReference>
<organism evidence="1 2">
    <name type="scientific">Bacillus mycoides</name>
    <dbReference type="NCBI Taxonomy" id="1405"/>
    <lineage>
        <taxon>Bacteria</taxon>
        <taxon>Bacillati</taxon>
        <taxon>Bacillota</taxon>
        <taxon>Bacilli</taxon>
        <taxon>Bacillales</taxon>
        <taxon>Bacillaceae</taxon>
        <taxon>Bacillus</taxon>
        <taxon>Bacillus cereus group</taxon>
    </lineage>
</organism>
<evidence type="ECO:0000313" key="1">
    <source>
        <dbReference type="EMBL" id="OFD72871.1"/>
    </source>
</evidence>
<dbReference type="Gene3D" id="2.40.50.140">
    <property type="entry name" value="Nucleic acid-binding proteins"/>
    <property type="match status" value="1"/>
</dbReference>
<dbReference type="AlphaFoldDB" id="A0A1E8B1Y3"/>
<dbReference type="Proteomes" id="UP000175706">
    <property type="component" value="Unassembled WGS sequence"/>
</dbReference>
<dbReference type="InterPro" id="IPR012340">
    <property type="entry name" value="NA-bd_OB-fold"/>
</dbReference>
<sequence>MGKAMFFFISILFSGVFLIILSACTTKPVEQVGVKEEPKEGYVILRNGTIFFDSDKTFKTKVELQNYMEQQINKEVPSDIILSLNDKRAYKQLETGNKIKVWSSKILESYPAQMIVEK</sequence>
<gene>
    <name evidence="1" type="ORF">BWGOE8_46590</name>
</gene>
<dbReference type="EMBL" id="LXLT01000064">
    <property type="protein sequence ID" value="OFD72871.1"/>
    <property type="molecule type" value="Genomic_DNA"/>
</dbReference>
<proteinExistence type="predicted"/>
<dbReference type="Pfam" id="PF11518">
    <property type="entry name" value="DUF3221"/>
    <property type="match status" value="1"/>
</dbReference>
<comment type="caution">
    <text evidence="1">The sequence shown here is derived from an EMBL/GenBank/DDBJ whole genome shotgun (WGS) entry which is preliminary data.</text>
</comment>
<protein>
    <recommendedName>
        <fullName evidence="3">DUF3221 domain-containing protein</fullName>
    </recommendedName>
</protein>